<dbReference type="Proteomes" id="UP000305929">
    <property type="component" value="Unassembled WGS sequence"/>
</dbReference>
<dbReference type="AlphaFoldDB" id="A0A4U5W7L2"/>
<evidence type="ECO:0008006" key="3">
    <source>
        <dbReference type="Google" id="ProtNLM"/>
    </source>
</evidence>
<dbReference type="SUPFAM" id="SSF160904">
    <property type="entry name" value="Jann2411-like"/>
    <property type="match status" value="1"/>
</dbReference>
<dbReference type="OrthoDB" id="123307at2"/>
<name>A0A4U5W7L2_STRLS</name>
<evidence type="ECO:0000313" key="2">
    <source>
        <dbReference type="Proteomes" id="UP000305929"/>
    </source>
</evidence>
<sequence length="150" mass="16131">MEEAAQNTVPLGAWLNARRPFQQMRSALLDAEAYLNGYKNTDKVGAWHRLRDSAGDESAVLAALNALLAADAAVMALDRQDTQWALVACGTLPYRESAAVLAIMALVKHGGARLKGCQRAECGHVFLDWTNGATRLNCRFHAARPLGGVG</sequence>
<gene>
    <name evidence="1" type="ORF">E4U91_35735</name>
</gene>
<protein>
    <recommendedName>
        <fullName evidence="3">CGNR zinc finger domain-containing protein</fullName>
    </recommendedName>
</protein>
<proteinExistence type="predicted"/>
<accession>A0A4U5W7L2</accession>
<dbReference type="EMBL" id="SZNQ01000003">
    <property type="protein sequence ID" value="TKS96125.1"/>
    <property type="molecule type" value="Genomic_DNA"/>
</dbReference>
<dbReference type="Gene3D" id="1.10.3300.10">
    <property type="entry name" value="Jann2411-like domain"/>
    <property type="match status" value="1"/>
</dbReference>
<reference evidence="1 2" key="1">
    <citation type="submission" date="2019-04" db="EMBL/GenBank/DDBJ databases">
        <title>Streptomyces lasaliensis sp. nov., an Actinomycete isolated from soil which produces the polyether antibiotic lasalocid.</title>
        <authorList>
            <person name="Erwin G."/>
            <person name="Haber C."/>
        </authorList>
    </citation>
    <scope>NUCLEOTIDE SEQUENCE [LARGE SCALE GENOMIC DNA]</scope>
    <source>
        <strain evidence="1 2">X-537</strain>
    </source>
</reference>
<keyword evidence="2" id="KW-1185">Reference proteome</keyword>
<organism evidence="1 2">
    <name type="scientific">Streptomyces lasalocidi</name>
    <name type="common">Streptomyces lasaliensis</name>
    <dbReference type="NCBI Taxonomy" id="324833"/>
    <lineage>
        <taxon>Bacteria</taxon>
        <taxon>Bacillati</taxon>
        <taxon>Actinomycetota</taxon>
        <taxon>Actinomycetes</taxon>
        <taxon>Kitasatosporales</taxon>
        <taxon>Streptomycetaceae</taxon>
        <taxon>Streptomyces</taxon>
    </lineage>
</organism>
<evidence type="ECO:0000313" key="1">
    <source>
        <dbReference type="EMBL" id="TKS96125.1"/>
    </source>
</evidence>
<dbReference type="RefSeq" id="WP_137311233.1">
    <property type="nucleotide sequence ID" value="NZ_SZNQ01000003.1"/>
</dbReference>
<dbReference type="InterPro" id="IPR023286">
    <property type="entry name" value="ABATE_dom_sf"/>
</dbReference>
<comment type="caution">
    <text evidence="1">The sequence shown here is derived from an EMBL/GenBank/DDBJ whole genome shotgun (WGS) entry which is preliminary data.</text>
</comment>